<dbReference type="Pfam" id="PF02517">
    <property type="entry name" value="Rce1-like"/>
    <property type="match status" value="1"/>
</dbReference>
<protein>
    <recommendedName>
        <fullName evidence="2">CAAX prenyl protease 2/Lysostaphin resistance protein A-like domain-containing protein</fullName>
    </recommendedName>
</protein>
<evidence type="ECO:0000313" key="4">
    <source>
        <dbReference type="Proteomes" id="UP000256326"/>
    </source>
</evidence>
<name>A0A3D9D4Q7_9FLAO</name>
<dbReference type="AlphaFoldDB" id="A0A3D9D4Q7"/>
<comment type="caution">
    <text evidence="3">The sequence shown here is derived from an EMBL/GenBank/DDBJ whole genome shotgun (WGS) entry which is preliminary data.</text>
</comment>
<reference evidence="3 4" key="1">
    <citation type="journal article" date="2006" name="Int. J. Syst. Evol. Microbiol.">
        <title>Chryseobacterium hispanicum sp. nov., isolated from the drinking water distribution system of Sevilla, Spain.</title>
        <authorList>
            <person name="Gallego V."/>
            <person name="Garcia M.T."/>
            <person name="Ventosa A."/>
        </authorList>
    </citation>
    <scope>NUCLEOTIDE SEQUENCE [LARGE SCALE GENOMIC DNA]</scope>
    <source>
        <strain evidence="3 4">KCTC 22104</strain>
    </source>
</reference>
<keyword evidence="1" id="KW-0472">Membrane</keyword>
<feature type="transmembrane region" description="Helical" evidence="1">
    <location>
        <begin position="110"/>
        <end position="130"/>
    </location>
</feature>
<feature type="transmembrane region" description="Helical" evidence="1">
    <location>
        <begin position="50"/>
        <end position="76"/>
    </location>
</feature>
<keyword evidence="1" id="KW-0812">Transmembrane</keyword>
<dbReference type="GO" id="GO:0080120">
    <property type="term" value="P:CAAX-box protein maturation"/>
    <property type="evidence" value="ECO:0007669"/>
    <property type="project" value="UniProtKB-ARBA"/>
</dbReference>
<dbReference type="Proteomes" id="UP000256326">
    <property type="component" value="Unassembled WGS sequence"/>
</dbReference>
<keyword evidence="4" id="KW-1185">Reference proteome</keyword>
<feature type="transmembrane region" description="Helical" evidence="1">
    <location>
        <begin position="137"/>
        <end position="155"/>
    </location>
</feature>
<sequence>MKFEKNAYIHVIFFSIISIIYSIISSEIIEYLKVASKVKFIPFKNLMQEILLSLIFAPIIETLFFQFTVYYFIYYIKKKVPNFTLKKNTFLLLYVITSGLLFSISHSYSFYYILLMFIPGGILAYSFYFFKTKFTYPIFYTFLIHFLHNLFAFTWNRM</sequence>
<evidence type="ECO:0000313" key="3">
    <source>
        <dbReference type="EMBL" id="REC72996.1"/>
    </source>
</evidence>
<dbReference type="EMBL" id="QNUG01000002">
    <property type="protein sequence ID" value="REC72996.1"/>
    <property type="molecule type" value="Genomic_DNA"/>
</dbReference>
<keyword evidence="1" id="KW-1133">Transmembrane helix</keyword>
<evidence type="ECO:0000259" key="2">
    <source>
        <dbReference type="Pfam" id="PF02517"/>
    </source>
</evidence>
<feature type="domain" description="CAAX prenyl protease 2/Lysostaphin resistance protein A-like" evidence="2">
    <location>
        <begin position="48"/>
        <end position="151"/>
    </location>
</feature>
<gene>
    <name evidence="3" type="ORF">DRF58_01185</name>
</gene>
<feature type="transmembrane region" description="Helical" evidence="1">
    <location>
        <begin position="7"/>
        <end position="24"/>
    </location>
</feature>
<organism evidence="3 4">
    <name type="scientific">Epilithonimonas hispanica</name>
    <dbReference type="NCBI Taxonomy" id="358687"/>
    <lineage>
        <taxon>Bacteria</taxon>
        <taxon>Pseudomonadati</taxon>
        <taxon>Bacteroidota</taxon>
        <taxon>Flavobacteriia</taxon>
        <taxon>Flavobacteriales</taxon>
        <taxon>Weeksellaceae</taxon>
        <taxon>Chryseobacterium group</taxon>
        <taxon>Epilithonimonas</taxon>
    </lineage>
</organism>
<accession>A0A3D9D4Q7</accession>
<evidence type="ECO:0000256" key="1">
    <source>
        <dbReference type="SAM" id="Phobius"/>
    </source>
</evidence>
<dbReference type="InterPro" id="IPR003675">
    <property type="entry name" value="Rce1/LyrA-like_dom"/>
</dbReference>
<feature type="transmembrane region" description="Helical" evidence="1">
    <location>
        <begin position="88"/>
        <end position="104"/>
    </location>
</feature>
<dbReference type="RefSeq" id="WP_116031886.1">
    <property type="nucleotide sequence ID" value="NZ_JBHLVV010000006.1"/>
</dbReference>
<dbReference type="GO" id="GO:0004175">
    <property type="term" value="F:endopeptidase activity"/>
    <property type="evidence" value="ECO:0007669"/>
    <property type="project" value="UniProtKB-ARBA"/>
</dbReference>
<proteinExistence type="predicted"/>